<feature type="transmembrane region" description="Helical" evidence="1">
    <location>
        <begin position="166"/>
        <end position="184"/>
    </location>
</feature>
<dbReference type="EMBL" id="AOCK01000010">
    <property type="protein sequence ID" value="EMQ97345.1"/>
    <property type="molecule type" value="Genomic_DNA"/>
</dbReference>
<organism evidence="2 3">
    <name type="scientific">Paeniglutamicibacter gangotriensis Lz1y</name>
    <dbReference type="NCBI Taxonomy" id="1276920"/>
    <lineage>
        <taxon>Bacteria</taxon>
        <taxon>Bacillati</taxon>
        <taxon>Actinomycetota</taxon>
        <taxon>Actinomycetes</taxon>
        <taxon>Micrococcales</taxon>
        <taxon>Micrococcaceae</taxon>
        <taxon>Paeniglutamicibacter</taxon>
    </lineage>
</organism>
<accession>M7MQZ6</accession>
<dbReference type="RefSeq" id="WP_007272307.1">
    <property type="nucleotide sequence ID" value="NZ_AOCK01000010.1"/>
</dbReference>
<sequence>MKDSNSKDEMSRISNSTDSGARALWNISRNSKGAILNRGLLLGLALLGLSALVMSDFQPQVALTILRHSPWMTVLVGTLVNLMPLVVPVAGLVFLVLGAMKMCTSEYSDGAFKMLASFLLFVAGWLVIDRNLILSPTLMIPIFGVTTIISVVIGAKCGYSESVEQLAGIVVLSTFAISLLFLFGNPAVPNSMARPYVAAEEINTVTGTDEPARLIGYVLDVDPSGRWTTVLLEGNRQIEILESSNIVERTVCEPTSTSKYKPWWPLLTSQSAAIPVLRCNIS</sequence>
<feature type="transmembrane region" description="Helical" evidence="1">
    <location>
        <begin position="35"/>
        <end position="54"/>
    </location>
</feature>
<reference evidence="2 3" key="1">
    <citation type="journal article" date="2013" name="Genome Announc.">
        <title>Draft Genome Sequence of Arthrobacter gangotriensis Strain Lz1yT, Isolated from a Penguin Rookery Soil Sample Collected in Antarctica, near the Indian Station Dakshin Gangotri.</title>
        <authorList>
            <person name="Shivaji S."/>
            <person name="Ara S."/>
            <person name="Bandi S."/>
            <person name="Singh A."/>
            <person name="Kumar Pinnaka A."/>
        </authorList>
    </citation>
    <scope>NUCLEOTIDE SEQUENCE [LARGE SCALE GENOMIC DNA]</scope>
    <source>
        <strain evidence="2 3">Lz1y</strain>
    </source>
</reference>
<feature type="transmembrane region" description="Helical" evidence="1">
    <location>
        <begin position="110"/>
        <end position="128"/>
    </location>
</feature>
<keyword evidence="3" id="KW-1185">Reference proteome</keyword>
<protein>
    <submittedName>
        <fullName evidence="2">Uncharacterized protein</fullName>
    </submittedName>
</protein>
<dbReference type="AlphaFoldDB" id="M7MQZ6"/>
<feature type="transmembrane region" description="Helical" evidence="1">
    <location>
        <begin position="74"/>
        <end position="98"/>
    </location>
</feature>
<feature type="transmembrane region" description="Helical" evidence="1">
    <location>
        <begin position="134"/>
        <end position="154"/>
    </location>
</feature>
<gene>
    <name evidence="2" type="ORF">ADIAG_03140</name>
</gene>
<dbReference type="Proteomes" id="UP000012015">
    <property type="component" value="Unassembled WGS sequence"/>
</dbReference>
<evidence type="ECO:0000313" key="3">
    <source>
        <dbReference type="Proteomes" id="UP000012015"/>
    </source>
</evidence>
<keyword evidence="1" id="KW-0472">Membrane</keyword>
<keyword evidence="1" id="KW-1133">Transmembrane helix</keyword>
<keyword evidence="1" id="KW-0812">Transmembrane</keyword>
<name>M7MQZ6_9MICC</name>
<evidence type="ECO:0000256" key="1">
    <source>
        <dbReference type="SAM" id="Phobius"/>
    </source>
</evidence>
<proteinExistence type="predicted"/>
<comment type="caution">
    <text evidence="2">The sequence shown here is derived from an EMBL/GenBank/DDBJ whole genome shotgun (WGS) entry which is preliminary data.</text>
</comment>
<evidence type="ECO:0000313" key="2">
    <source>
        <dbReference type="EMBL" id="EMQ97345.1"/>
    </source>
</evidence>